<keyword evidence="8" id="KW-1185">Reference proteome</keyword>
<dbReference type="Pfam" id="PF02485">
    <property type="entry name" value="Branch"/>
    <property type="match status" value="1"/>
</dbReference>
<keyword evidence="6" id="KW-1133">Transmembrane helix</keyword>
<evidence type="ECO:0000313" key="7">
    <source>
        <dbReference type="EMBL" id="KAF5956057.1"/>
    </source>
</evidence>
<dbReference type="GO" id="GO:0016020">
    <property type="term" value="C:membrane"/>
    <property type="evidence" value="ECO:0007669"/>
    <property type="project" value="UniProtKB-SubCell"/>
</dbReference>
<proteinExistence type="predicted"/>
<keyword evidence="4 6" id="KW-0472">Membrane</keyword>
<evidence type="ECO:0000256" key="6">
    <source>
        <dbReference type="SAM" id="Phobius"/>
    </source>
</evidence>
<dbReference type="InterPro" id="IPR044174">
    <property type="entry name" value="BC10-like"/>
</dbReference>
<keyword evidence="6" id="KW-0812">Transmembrane</keyword>
<dbReference type="PANTHER" id="PTHR31042:SF150">
    <property type="entry name" value="OS06G0661900 PROTEIN"/>
    <property type="match status" value="1"/>
</dbReference>
<dbReference type="EMBL" id="JACBKZ010000003">
    <property type="protein sequence ID" value="KAF5956057.1"/>
    <property type="molecule type" value="Genomic_DNA"/>
</dbReference>
<keyword evidence="3" id="KW-0808">Transferase</keyword>
<dbReference type="InterPro" id="IPR003406">
    <property type="entry name" value="Glyco_trans_14"/>
</dbReference>
<dbReference type="AlphaFoldDB" id="A0A7J7HUH8"/>
<dbReference type="GO" id="GO:0016757">
    <property type="term" value="F:glycosyltransferase activity"/>
    <property type="evidence" value="ECO:0007669"/>
    <property type="project" value="UniProtKB-KW"/>
</dbReference>
<evidence type="ECO:0000313" key="8">
    <source>
        <dbReference type="Proteomes" id="UP000593564"/>
    </source>
</evidence>
<gene>
    <name evidence="7" type="ORF">HYC85_008913</name>
</gene>
<reference evidence="7 8" key="2">
    <citation type="submission" date="2020-07" db="EMBL/GenBank/DDBJ databases">
        <title>Genome assembly of wild tea tree DASZ reveals pedigree and selection history of tea varieties.</title>
        <authorList>
            <person name="Zhang W."/>
        </authorList>
    </citation>
    <scope>NUCLEOTIDE SEQUENCE [LARGE SCALE GENOMIC DNA]</scope>
    <source>
        <strain evidence="8">cv. G240</strain>
        <tissue evidence="7">Leaf</tissue>
    </source>
</reference>
<keyword evidence="2" id="KW-0328">Glycosyltransferase</keyword>
<evidence type="ECO:0000256" key="2">
    <source>
        <dbReference type="ARBA" id="ARBA00022676"/>
    </source>
</evidence>
<evidence type="ECO:0000256" key="3">
    <source>
        <dbReference type="ARBA" id="ARBA00022679"/>
    </source>
</evidence>
<accession>A0A7J7HUH8</accession>
<evidence type="ECO:0000256" key="4">
    <source>
        <dbReference type="ARBA" id="ARBA00023136"/>
    </source>
</evidence>
<keyword evidence="5" id="KW-0325">Glycoprotein</keyword>
<comment type="subcellular location">
    <subcellularLocation>
        <location evidence="1">Membrane</location>
        <topology evidence="1">Single-pass type II membrane protein</topology>
    </subcellularLocation>
</comment>
<organism evidence="7 8">
    <name type="scientific">Camellia sinensis</name>
    <name type="common">Tea plant</name>
    <name type="synonym">Thea sinensis</name>
    <dbReference type="NCBI Taxonomy" id="4442"/>
    <lineage>
        <taxon>Eukaryota</taxon>
        <taxon>Viridiplantae</taxon>
        <taxon>Streptophyta</taxon>
        <taxon>Embryophyta</taxon>
        <taxon>Tracheophyta</taxon>
        <taxon>Spermatophyta</taxon>
        <taxon>Magnoliopsida</taxon>
        <taxon>eudicotyledons</taxon>
        <taxon>Gunneridae</taxon>
        <taxon>Pentapetalae</taxon>
        <taxon>asterids</taxon>
        <taxon>Ericales</taxon>
        <taxon>Theaceae</taxon>
        <taxon>Camellia</taxon>
    </lineage>
</organism>
<reference evidence="8" key="1">
    <citation type="journal article" date="2020" name="Nat. Commun.">
        <title>Genome assembly of wild tea tree DASZ reveals pedigree and selection history of tea varieties.</title>
        <authorList>
            <person name="Zhang W."/>
            <person name="Zhang Y."/>
            <person name="Qiu H."/>
            <person name="Guo Y."/>
            <person name="Wan H."/>
            <person name="Zhang X."/>
            <person name="Scossa F."/>
            <person name="Alseekh S."/>
            <person name="Zhang Q."/>
            <person name="Wang P."/>
            <person name="Xu L."/>
            <person name="Schmidt M.H."/>
            <person name="Jia X."/>
            <person name="Li D."/>
            <person name="Zhu A."/>
            <person name="Guo F."/>
            <person name="Chen W."/>
            <person name="Ni D."/>
            <person name="Usadel B."/>
            <person name="Fernie A.R."/>
            <person name="Wen W."/>
        </authorList>
    </citation>
    <scope>NUCLEOTIDE SEQUENCE [LARGE SCALE GENOMIC DNA]</scope>
    <source>
        <strain evidence="8">cv. G240</strain>
    </source>
</reference>
<protein>
    <submittedName>
        <fullName evidence="7">Uncharacterized protein</fullName>
    </submittedName>
</protein>
<evidence type="ECO:0000256" key="5">
    <source>
        <dbReference type="ARBA" id="ARBA00023180"/>
    </source>
</evidence>
<dbReference type="PANTHER" id="PTHR31042">
    <property type="entry name" value="CORE-2/I-BRANCHING BETA-1,6-N-ACETYLGLUCOSAMINYLTRANSFERASE FAMILY PROTEIN-RELATED"/>
    <property type="match status" value="1"/>
</dbReference>
<name>A0A7J7HUH8_CAMSI</name>
<sequence>MRLDTKKNKRKTEKKHLLREIHRDLSVACASRSINQMKTGQAWRLSMKDMQMLHVPRHRAHLRKPTWIIVLVSLVSVFLICAYVYPPQSSAACYVFSSNGCKGFSHWLPPAPTREFTDDEIASHVVINDILRMPPVQSNNPKIAFLFLTPGSLPFEKLWDMFFHGHEGRFSVYVHASKDKPVHFSRYFINREIRSDRVVWGKISMVDAERRLLANALKDPENQHFILLSDSFEDPGPHGSGRYSEHMLPEVDKSDFRKGAQWFTMKRQHALVVMADSLYYLKFRDYCKPDMNGRNCYSDEHYLPTFFHMIDPNGIANWSVTNVDWSEGKWHPKSYRAHDVTYKLLKNISSIDESVHVTSDERKEVQVSPCIWNGMQRPCYLFARKFLPDALDNLMQLFSNYTAI</sequence>
<evidence type="ECO:0000256" key="1">
    <source>
        <dbReference type="ARBA" id="ARBA00004606"/>
    </source>
</evidence>
<comment type="caution">
    <text evidence="7">The sequence shown here is derived from an EMBL/GenBank/DDBJ whole genome shotgun (WGS) entry which is preliminary data.</text>
</comment>
<dbReference type="Proteomes" id="UP000593564">
    <property type="component" value="Unassembled WGS sequence"/>
</dbReference>
<feature type="transmembrane region" description="Helical" evidence="6">
    <location>
        <begin position="67"/>
        <end position="85"/>
    </location>
</feature>